<evidence type="ECO:0000313" key="3">
    <source>
        <dbReference type="Proteomes" id="UP000266841"/>
    </source>
</evidence>
<reference evidence="2 3" key="1">
    <citation type="journal article" date="2012" name="Genome Biol.">
        <title>Genome and low-iron response of an oceanic diatom adapted to chronic iron limitation.</title>
        <authorList>
            <person name="Lommer M."/>
            <person name="Specht M."/>
            <person name="Roy A.S."/>
            <person name="Kraemer L."/>
            <person name="Andreson R."/>
            <person name="Gutowska M.A."/>
            <person name="Wolf J."/>
            <person name="Bergner S.V."/>
            <person name="Schilhabel M.B."/>
            <person name="Klostermeier U.C."/>
            <person name="Beiko R.G."/>
            <person name="Rosenstiel P."/>
            <person name="Hippler M."/>
            <person name="Laroche J."/>
        </authorList>
    </citation>
    <scope>NUCLEOTIDE SEQUENCE [LARGE SCALE GENOMIC DNA]</scope>
    <source>
        <strain evidence="2 3">CCMP1005</strain>
    </source>
</reference>
<dbReference type="Proteomes" id="UP000266841">
    <property type="component" value="Unassembled WGS sequence"/>
</dbReference>
<feature type="region of interest" description="Disordered" evidence="1">
    <location>
        <begin position="1"/>
        <end position="93"/>
    </location>
</feature>
<feature type="compositionally biased region" description="Low complexity" evidence="1">
    <location>
        <begin position="40"/>
        <end position="60"/>
    </location>
</feature>
<protein>
    <submittedName>
        <fullName evidence="2">Uncharacterized protein</fullName>
    </submittedName>
</protein>
<sequence>TLPSKAEPTEDGPPPGRTGTSSRSPSPRGPTCLSRRGRRAAAAPTGCPRRAAATRAGPTCSGPGPWGNARLGSPAGAAEIQFDAGPTPPGVTIKKTNEIQRAAPSMKLSSRIMIIAAAVASRASTAAADAGQDAIEEVDEVGRSKLFRPADRACVNDSSDLQTNLAIVQTELVESAGDSIGKEVNEVGNKYRAENIRARAKGGKGGKRGKTSKRKGVKSISFCNPNNELNGSDDCKEGDRVPEQCTMEVAEGCIPEQNRPPSPILASVKAVDPGMTDDFGLEVERRSTSCKYAANGTPPFET</sequence>
<dbReference type="AlphaFoldDB" id="K0TE88"/>
<keyword evidence="3" id="KW-1185">Reference proteome</keyword>
<organism evidence="2 3">
    <name type="scientific">Thalassiosira oceanica</name>
    <name type="common">Marine diatom</name>
    <dbReference type="NCBI Taxonomy" id="159749"/>
    <lineage>
        <taxon>Eukaryota</taxon>
        <taxon>Sar</taxon>
        <taxon>Stramenopiles</taxon>
        <taxon>Ochrophyta</taxon>
        <taxon>Bacillariophyta</taxon>
        <taxon>Coscinodiscophyceae</taxon>
        <taxon>Thalassiosirophycidae</taxon>
        <taxon>Thalassiosirales</taxon>
        <taxon>Thalassiosiraceae</taxon>
        <taxon>Thalassiosira</taxon>
    </lineage>
</organism>
<proteinExistence type="predicted"/>
<comment type="caution">
    <text evidence="2">The sequence shown here is derived from an EMBL/GenBank/DDBJ whole genome shotgun (WGS) entry which is preliminary data.</text>
</comment>
<feature type="compositionally biased region" description="Low complexity" evidence="1">
    <location>
        <begin position="17"/>
        <end position="31"/>
    </location>
</feature>
<evidence type="ECO:0000256" key="1">
    <source>
        <dbReference type="SAM" id="MobiDB-lite"/>
    </source>
</evidence>
<evidence type="ECO:0000313" key="2">
    <source>
        <dbReference type="EMBL" id="EJK71766.1"/>
    </source>
</evidence>
<feature type="non-terminal residue" evidence="2">
    <location>
        <position position="1"/>
    </location>
</feature>
<name>K0TE88_THAOC</name>
<accession>K0TE88</accession>
<dbReference type="EMBL" id="AGNL01006813">
    <property type="protein sequence ID" value="EJK71766.1"/>
    <property type="molecule type" value="Genomic_DNA"/>
</dbReference>
<gene>
    <name evidence="2" type="ORF">THAOC_06763</name>
</gene>